<name>A0A6L7GSV6_9ACTN</name>
<dbReference type="SUPFAM" id="SSF53335">
    <property type="entry name" value="S-adenosyl-L-methionine-dependent methyltransferases"/>
    <property type="match status" value="1"/>
</dbReference>
<evidence type="ECO:0000313" key="4">
    <source>
        <dbReference type="EMBL" id="MXP22517.1"/>
    </source>
</evidence>
<dbReference type="AlphaFoldDB" id="A0A6L7GSV6"/>
<dbReference type="NCBIfam" id="TIGR00095">
    <property type="entry name" value="16S rRNA (guanine(966)-N(2))-methyltransferase RsmD"/>
    <property type="match status" value="1"/>
</dbReference>
<evidence type="ECO:0000313" key="5">
    <source>
        <dbReference type="Proteomes" id="UP000475545"/>
    </source>
</evidence>
<dbReference type="EC" id="2.1.1.171" evidence="4"/>
<reference evidence="4 5" key="1">
    <citation type="submission" date="2019-11" db="EMBL/GenBank/DDBJ databases">
        <title>Gordonia sp. nov., a novel actinobacterium isolated from mangrove soil in Hainan.</title>
        <authorList>
            <person name="Huang X."/>
            <person name="Xie Y."/>
            <person name="Chu X."/>
            <person name="Xiao K."/>
        </authorList>
    </citation>
    <scope>NUCLEOTIDE SEQUENCE [LARGE SCALE GENOMIC DNA]</scope>
    <source>
        <strain evidence="4 5">HNM0687</strain>
    </source>
</reference>
<dbReference type="CDD" id="cd02440">
    <property type="entry name" value="AdoMet_MTases"/>
    <property type="match status" value="1"/>
</dbReference>
<evidence type="ECO:0000256" key="2">
    <source>
        <dbReference type="ARBA" id="ARBA00022679"/>
    </source>
</evidence>
<evidence type="ECO:0000256" key="1">
    <source>
        <dbReference type="ARBA" id="ARBA00022603"/>
    </source>
</evidence>
<feature type="compositionally biased region" description="Acidic residues" evidence="3">
    <location>
        <begin position="192"/>
        <end position="204"/>
    </location>
</feature>
<protein>
    <submittedName>
        <fullName evidence="4">16S rRNA (Guanine(966)-N(2))-methyltransferase RsmD</fullName>
        <ecNumber evidence="4">2.1.1.171</ecNumber>
    </submittedName>
</protein>
<keyword evidence="1 4" id="KW-0489">Methyltransferase</keyword>
<gene>
    <name evidence="4" type="primary">rsmD</name>
    <name evidence="4" type="ORF">GIY30_14315</name>
</gene>
<organism evidence="4 5">
    <name type="scientific">Gordonia mangrovi</name>
    <dbReference type="NCBI Taxonomy" id="2665643"/>
    <lineage>
        <taxon>Bacteria</taxon>
        <taxon>Bacillati</taxon>
        <taxon>Actinomycetota</taxon>
        <taxon>Actinomycetes</taxon>
        <taxon>Mycobacteriales</taxon>
        <taxon>Gordoniaceae</taxon>
        <taxon>Gordonia</taxon>
    </lineage>
</organism>
<keyword evidence="2 4" id="KW-0808">Transferase</keyword>
<accession>A0A6L7GSV6</accession>
<dbReference type="Pfam" id="PF03602">
    <property type="entry name" value="Cons_hypoth95"/>
    <property type="match status" value="1"/>
</dbReference>
<dbReference type="Proteomes" id="UP000475545">
    <property type="component" value="Unassembled WGS sequence"/>
</dbReference>
<sequence>MTRIIAGELRGRRLTVPDSGTRPTSDRVREAIFSILLARTELDGASVLDLYAGSGALGLEALSRGAARAVFVDSRRRATTVIDANVRACDVASRATVVTRSVSAQLAAAGSGDVDVAFLDPPYDLDNDALTADLVALGADWMAEDGIVVVERAIRVPETHWPDGFTVLVHKRYGDTRVEVAALDRPGRREPDEGDSDEGEFDGG</sequence>
<feature type="region of interest" description="Disordered" evidence="3">
    <location>
        <begin position="181"/>
        <end position="204"/>
    </location>
</feature>
<dbReference type="EMBL" id="WMBR01000003">
    <property type="protein sequence ID" value="MXP22517.1"/>
    <property type="molecule type" value="Genomic_DNA"/>
</dbReference>
<dbReference type="GO" id="GO:0052913">
    <property type="term" value="F:16S rRNA (guanine(966)-N(2))-methyltransferase activity"/>
    <property type="evidence" value="ECO:0007669"/>
    <property type="project" value="UniProtKB-EC"/>
</dbReference>
<evidence type="ECO:0000256" key="3">
    <source>
        <dbReference type="SAM" id="MobiDB-lite"/>
    </source>
</evidence>
<keyword evidence="5" id="KW-1185">Reference proteome</keyword>
<dbReference type="PROSITE" id="PS00092">
    <property type="entry name" value="N6_MTASE"/>
    <property type="match status" value="1"/>
</dbReference>
<dbReference type="RefSeq" id="WP_160902652.1">
    <property type="nucleotide sequence ID" value="NZ_CP102850.1"/>
</dbReference>
<dbReference type="InterPro" id="IPR002052">
    <property type="entry name" value="DNA_methylase_N6_adenine_CS"/>
</dbReference>
<proteinExistence type="predicted"/>
<dbReference type="GO" id="GO:0003676">
    <property type="term" value="F:nucleic acid binding"/>
    <property type="evidence" value="ECO:0007669"/>
    <property type="project" value="InterPro"/>
</dbReference>
<dbReference type="PANTHER" id="PTHR43542:SF1">
    <property type="entry name" value="METHYLTRANSFERASE"/>
    <property type="match status" value="1"/>
</dbReference>
<comment type="caution">
    <text evidence="4">The sequence shown here is derived from an EMBL/GenBank/DDBJ whole genome shotgun (WGS) entry which is preliminary data.</text>
</comment>
<dbReference type="InterPro" id="IPR004398">
    <property type="entry name" value="RNA_MeTrfase_RsmD"/>
</dbReference>
<dbReference type="InterPro" id="IPR029063">
    <property type="entry name" value="SAM-dependent_MTases_sf"/>
</dbReference>
<dbReference type="PIRSF" id="PIRSF004553">
    <property type="entry name" value="CHP00095"/>
    <property type="match status" value="1"/>
</dbReference>
<dbReference type="PANTHER" id="PTHR43542">
    <property type="entry name" value="METHYLTRANSFERASE"/>
    <property type="match status" value="1"/>
</dbReference>
<dbReference type="Gene3D" id="3.40.50.150">
    <property type="entry name" value="Vaccinia Virus protein VP39"/>
    <property type="match status" value="1"/>
</dbReference>